<reference evidence="1 2" key="1">
    <citation type="submission" date="2019-12" db="EMBL/GenBank/DDBJ databases">
        <title>Draft genome sequences Bradyrhizobium cajani AMBPC1010, Bradyrhizobium pachyrhizi AMBPC1040 and Bradyrhizobium yuanmingense ALSPC3051, three plant growth promoting strains isolated from nodules of Cajanus cajan L. in Dominican Republic.</title>
        <authorList>
            <person name="Flores-Felix J.D."/>
            <person name="Araujo J."/>
            <person name="Diaz-Alcantara C."/>
            <person name="Gonzalez-Andres F."/>
            <person name="Velazquez E."/>
        </authorList>
    </citation>
    <scope>NUCLEOTIDE SEQUENCE [LARGE SCALE GENOMIC DNA]</scope>
    <source>
        <strain evidence="1 2">1010</strain>
    </source>
</reference>
<name>A0A844TQE1_9BRAD</name>
<gene>
    <name evidence="1" type="ORF">GPL20_27535</name>
</gene>
<evidence type="ECO:0000313" key="2">
    <source>
        <dbReference type="Proteomes" id="UP000449969"/>
    </source>
</evidence>
<accession>A0A844TQE1</accession>
<protein>
    <submittedName>
        <fullName evidence="1">Uncharacterized protein</fullName>
    </submittedName>
</protein>
<dbReference type="Proteomes" id="UP000449969">
    <property type="component" value="Unassembled WGS sequence"/>
</dbReference>
<evidence type="ECO:0000313" key="1">
    <source>
        <dbReference type="EMBL" id="MVT76750.1"/>
    </source>
</evidence>
<organism evidence="1 2">
    <name type="scientific">Bradyrhizobium cajani</name>
    <dbReference type="NCBI Taxonomy" id="1928661"/>
    <lineage>
        <taxon>Bacteria</taxon>
        <taxon>Pseudomonadati</taxon>
        <taxon>Pseudomonadota</taxon>
        <taxon>Alphaproteobacteria</taxon>
        <taxon>Hyphomicrobiales</taxon>
        <taxon>Nitrobacteraceae</taxon>
        <taxon>Bradyrhizobium</taxon>
    </lineage>
</organism>
<proteinExistence type="predicted"/>
<dbReference type="AlphaFoldDB" id="A0A844TQE1"/>
<comment type="caution">
    <text evidence="1">The sequence shown here is derived from an EMBL/GenBank/DDBJ whole genome shotgun (WGS) entry which is preliminary data.</text>
</comment>
<sequence length="48" mass="5205">MDTLHASTQDQANVPWAFLTATLSHFRASISSRDRCSSSSCRASGSRC</sequence>
<keyword evidence="2" id="KW-1185">Reference proteome</keyword>
<dbReference type="EMBL" id="WQNE01000027">
    <property type="protein sequence ID" value="MVT76750.1"/>
    <property type="molecule type" value="Genomic_DNA"/>
</dbReference>